<evidence type="ECO:0000259" key="2">
    <source>
        <dbReference type="Pfam" id="PF18289"/>
    </source>
</evidence>
<accession>A0A8S1NKM8</accession>
<keyword evidence="4" id="KW-1185">Reference proteome</keyword>
<dbReference type="AlphaFoldDB" id="A0A8S1NKM8"/>
<evidence type="ECO:0000313" key="3">
    <source>
        <dbReference type="EMBL" id="CAD8092672.1"/>
    </source>
</evidence>
<sequence>MNLDDIYNWILTHPQNYPGKQQESQPRTVQSYKPLEPKAQFHIIIKATAEYIKEKMLNGNGVNMKELGAFTMEVISDYVKPLQHSGFNMTQDLAIQRADRKHIHQIRPCFVPDNAFKYLLARYPGKEEITKPMSQHSIYQKGFGMNFCNAGPIAASSYLGKDVVQSVHTSLIKAIHDLTRLGHDLHIDLGFIKISVQNKDLKYKYDQSFIHRLNQTDYELKMRKSDLGTSQHWTTTYQEKWSKSTLNNLLTRPNPNQVQENYEKSMALKIMSLDLNTAEQTNYSKKQKVQLPTLNK</sequence>
<dbReference type="InterPro" id="IPR040673">
    <property type="entry name" value="CCDC81_HU_dom_2"/>
</dbReference>
<gene>
    <name evidence="3" type="ORF">PPRIM_AZ9-3.1.T0910070</name>
</gene>
<feature type="domain" description="CCDC81 HU" evidence="2">
    <location>
        <begin position="147"/>
        <end position="217"/>
    </location>
</feature>
<evidence type="ECO:0000313" key="4">
    <source>
        <dbReference type="Proteomes" id="UP000688137"/>
    </source>
</evidence>
<evidence type="ECO:0008006" key="5">
    <source>
        <dbReference type="Google" id="ProtNLM"/>
    </source>
</evidence>
<proteinExistence type="predicted"/>
<evidence type="ECO:0000259" key="1">
    <source>
        <dbReference type="Pfam" id="PF14908"/>
    </source>
</evidence>
<comment type="caution">
    <text evidence="3">The sequence shown here is derived from an EMBL/GenBank/DDBJ whole genome shotgun (WGS) entry which is preliminary data.</text>
</comment>
<dbReference type="Pfam" id="PF18289">
    <property type="entry name" value="HU-CCDC81_euk_2"/>
    <property type="match status" value="1"/>
</dbReference>
<dbReference type="Pfam" id="PF14908">
    <property type="entry name" value="HU-CCDC81_euk_1"/>
    <property type="match status" value="1"/>
</dbReference>
<organism evidence="3 4">
    <name type="scientific">Paramecium primaurelia</name>
    <dbReference type="NCBI Taxonomy" id="5886"/>
    <lineage>
        <taxon>Eukaryota</taxon>
        <taxon>Sar</taxon>
        <taxon>Alveolata</taxon>
        <taxon>Ciliophora</taxon>
        <taxon>Intramacronucleata</taxon>
        <taxon>Oligohymenophorea</taxon>
        <taxon>Peniculida</taxon>
        <taxon>Parameciidae</taxon>
        <taxon>Paramecium</taxon>
    </lineage>
</organism>
<dbReference type="OMA" id="INHSFRD"/>
<dbReference type="EMBL" id="CAJJDM010000094">
    <property type="protein sequence ID" value="CAD8092672.1"/>
    <property type="molecule type" value="Genomic_DNA"/>
</dbReference>
<protein>
    <recommendedName>
        <fullName evidence="5">CCDC81 HU domain-containing protein</fullName>
    </recommendedName>
</protein>
<dbReference type="Proteomes" id="UP000688137">
    <property type="component" value="Unassembled WGS sequence"/>
</dbReference>
<reference evidence="3" key="1">
    <citation type="submission" date="2021-01" db="EMBL/GenBank/DDBJ databases">
        <authorList>
            <consortium name="Genoscope - CEA"/>
            <person name="William W."/>
        </authorList>
    </citation>
    <scope>NUCLEOTIDE SEQUENCE</scope>
</reference>
<name>A0A8S1NKM8_PARPR</name>
<dbReference type="InterPro" id="IPR028034">
    <property type="entry name" value="HU-CCDC81"/>
</dbReference>
<feature type="domain" description="CCDC81 HU" evidence="1">
    <location>
        <begin position="19"/>
        <end position="123"/>
    </location>
</feature>